<proteinExistence type="inferred from homology"/>
<evidence type="ECO:0000313" key="9">
    <source>
        <dbReference type="EMBL" id="ANY68356.1"/>
    </source>
</evidence>
<keyword evidence="2 7" id="KW-0813">Transport</keyword>
<sequence length="313" mass="34209">MRNYVLKRLGLAVVTLLVILLALFLMLELMPGSPFNDEKITQAQRAVLDAKYGLDQPVFNRFVHYIKAMLSGDFGVSYVIQKNMPISAMLEARLPVSIQIGFQAVLLGTVIGLLLGIIAALKHNSIADSLTTFVSVIGVSFPSYVFALALSYFLGWKLKWFPLLYSSASPFVSTVLPTIALSMFTIATVARFTRSEMIEVLSSEYIRLSESKGVGSARLIIVHALRNALIPIITVLAPLVVALMTGSLVIEQIFAIPGIGSLLVTAIQINDYNVIIAVSFLYSIMFIAIMLAVDILYGVIDPRIRLAKGEKHG</sequence>
<dbReference type="GO" id="GO:0005886">
    <property type="term" value="C:plasma membrane"/>
    <property type="evidence" value="ECO:0007669"/>
    <property type="project" value="UniProtKB-SubCell"/>
</dbReference>
<dbReference type="AlphaFoldDB" id="A0A1B2DKX6"/>
<evidence type="ECO:0000256" key="6">
    <source>
        <dbReference type="ARBA" id="ARBA00023136"/>
    </source>
</evidence>
<comment type="similarity">
    <text evidence="7">Belongs to the binding-protein-dependent transport system permease family.</text>
</comment>
<keyword evidence="6 7" id="KW-0472">Membrane</keyword>
<evidence type="ECO:0000256" key="5">
    <source>
        <dbReference type="ARBA" id="ARBA00022989"/>
    </source>
</evidence>
<feature type="transmembrane region" description="Helical" evidence="7">
    <location>
        <begin position="228"/>
        <end position="254"/>
    </location>
</feature>
<evidence type="ECO:0000256" key="1">
    <source>
        <dbReference type="ARBA" id="ARBA00004651"/>
    </source>
</evidence>
<keyword evidence="4 7" id="KW-0812">Transmembrane</keyword>
<dbReference type="InterPro" id="IPR035906">
    <property type="entry name" value="MetI-like_sf"/>
</dbReference>
<reference evidence="9" key="1">
    <citation type="submission" date="2016-08" db="EMBL/GenBank/DDBJ databases">
        <title>Complete Genome Seqeunce of Paenibacillus sp. BIHB 4019 from tea rhizoplane.</title>
        <authorList>
            <person name="Thakur R."/>
            <person name="Swarnkar M.K."/>
            <person name="Gulati A."/>
        </authorList>
    </citation>
    <scope>NUCLEOTIDE SEQUENCE [LARGE SCALE GENOMIC DNA]</scope>
    <source>
        <strain evidence="9">BIHB4019</strain>
    </source>
</reference>
<feature type="domain" description="ABC transmembrane type-1" evidence="8">
    <location>
        <begin position="94"/>
        <end position="293"/>
    </location>
</feature>
<dbReference type="GO" id="GO:0055085">
    <property type="term" value="P:transmembrane transport"/>
    <property type="evidence" value="ECO:0007669"/>
    <property type="project" value="InterPro"/>
</dbReference>
<dbReference type="Pfam" id="PF00528">
    <property type="entry name" value="BPD_transp_1"/>
    <property type="match status" value="1"/>
</dbReference>
<feature type="transmembrane region" description="Helical" evidence="7">
    <location>
        <begin position="9"/>
        <end position="27"/>
    </location>
</feature>
<dbReference type="RefSeq" id="WP_099519496.1">
    <property type="nucleotide sequence ID" value="NZ_CP016808.1"/>
</dbReference>
<feature type="transmembrane region" description="Helical" evidence="7">
    <location>
        <begin position="133"/>
        <end position="154"/>
    </location>
</feature>
<dbReference type="PROSITE" id="PS50928">
    <property type="entry name" value="ABC_TM1"/>
    <property type="match status" value="1"/>
</dbReference>
<evidence type="ECO:0000256" key="3">
    <source>
        <dbReference type="ARBA" id="ARBA00022475"/>
    </source>
</evidence>
<dbReference type="Gene3D" id="1.10.3720.10">
    <property type="entry name" value="MetI-like"/>
    <property type="match status" value="1"/>
</dbReference>
<dbReference type="InterPro" id="IPR000515">
    <property type="entry name" value="MetI-like"/>
</dbReference>
<dbReference type="PANTHER" id="PTHR43163">
    <property type="entry name" value="DIPEPTIDE TRANSPORT SYSTEM PERMEASE PROTEIN DPPB-RELATED"/>
    <property type="match status" value="1"/>
</dbReference>
<dbReference type="SUPFAM" id="SSF161098">
    <property type="entry name" value="MetI-like"/>
    <property type="match status" value="1"/>
</dbReference>
<name>A0A1B2DKX6_9BACL</name>
<feature type="transmembrane region" description="Helical" evidence="7">
    <location>
        <begin position="174"/>
        <end position="193"/>
    </location>
</feature>
<gene>
    <name evidence="9" type="ORF">BBD42_19165</name>
</gene>
<evidence type="ECO:0000256" key="4">
    <source>
        <dbReference type="ARBA" id="ARBA00022692"/>
    </source>
</evidence>
<feature type="transmembrane region" description="Helical" evidence="7">
    <location>
        <begin position="100"/>
        <end position="121"/>
    </location>
</feature>
<protein>
    <submittedName>
        <fullName evidence="9">Peptide ABC transporter permease</fullName>
    </submittedName>
</protein>
<dbReference type="PANTHER" id="PTHR43163:SF6">
    <property type="entry name" value="DIPEPTIDE TRANSPORT SYSTEM PERMEASE PROTEIN DPPB-RELATED"/>
    <property type="match status" value="1"/>
</dbReference>
<dbReference type="CDD" id="cd06261">
    <property type="entry name" value="TM_PBP2"/>
    <property type="match status" value="1"/>
</dbReference>
<accession>A0A1B2DKX6</accession>
<keyword evidence="3" id="KW-1003">Cell membrane</keyword>
<evidence type="ECO:0000259" key="8">
    <source>
        <dbReference type="PROSITE" id="PS50928"/>
    </source>
</evidence>
<dbReference type="EMBL" id="CP016808">
    <property type="protein sequence ID" value="ANY68356.1"/>
    <property type="molecule type" value="Genomic_DNA"/>
</dbReference>
<comment type="subcellular location">
    <subcellularLocation>
        <location evidence="1 7">Cell membrane</location>
        <topology evidence="1 7">Multi-pass membrane protein</topology>
    </subcellularLocation>
</comment>
<keyword evidence="5 7" id="KW-1133">Transmembrane helix</keyword>
<evidence type="ECO:0000256" key="7">
    <source>
        <dbReference type="RuleBase" id="RU363032"/>
    </source>
</evidence>
<feature type="transmembrane region" description="Helical" evidence="7">
    <location>
        <begin position="274"/>
        <end position="300"/>
    </location>
</feature>
<organism evidence="9">
    <name type="scientific">Paenibacillus sp. BIHB 4019</name>
    <dbReference type="NCBI Taxonomy" id="1870819"/>
    <lineage>
        <taxon>Bacteria</taxon>
        <taxon>Bacillati</taxon>
        <taxon>Bacillota</taxon>
        <taxon>Bacilli</taxon>
        <taxon>Bacillales</taxon>
        <taxon>Paenibacillaceae</taxon>
        <taxon>Paenibacillus</taxon>
    </lineage>
</organism>
<evidence type="ECO:0000256" key="2">
    <source>
        <dbReference type="ARBA" id="ARBA00022448"/>
    </source>
</evidence>